<name>A0A3D8YID7_9BACT</name>
<evidence type="ECO:0000259" key="2">
    <source>
        <dbReference type="Pfam" id="PF01757"/>
    </source>
</evidence>
<dbReference type="RefSeq" id="WP_115829092.1">
    <property type="nucleotide sequence ID" value="NZ_QNUL01000001.1"/>
</dbReference>
<dbReference type="GO" id="GO:0016747">
    <property type="term" value="F:acyltransferase activity, transferring groups other than amino-acyl groups"/>
    <property type="evidence" value="ECO:0007669"/>
    <property type="project" value="InterPro"/>
</dbReference>
<keyword evidence="4" id="KW-1185">Reference proteome</keyword>
<feature type="transmembrane region" description="Helical" evidence="1">
    <location>
        <begin position="146"/>
        <end position="163"/>
    </location>
</feature>
<keyword evidence="1" id="KW-1133">Transmembrane helix</keyword>
<dbReference type="PANTHER" id="PTHR37312">
    <property type="entry name" value="MEMBRANE-BOUND ACYLTRANSFERASE YKRP-RELATED"/>
    <property type="match status" value="1"/>
</dbReference>
<dbReference type="AlphaFoldDB" id="A0A3D8YID7"/>
<feature type="transmembrane region" description="Helical" evidence="1">
    <location>
        <begin position="76"/>
        <end position="94"/>
    </location>
</feature>
<keyword evidence="1" id="KW-0812">Transmembrane</keyword>
<evidence type="ECO:0000256" key="1">
    <source>
        <dbReference type="SAM" id="Phobius"/>
    </source>
</evidence>
<dbReference type="InterPro" id="IPR052734">
    <property type="entry name" value="Nod_factor_acetyltransferase"/>
</dbReference>
<comment type="caution">
    <text evidence="3">The sequence shown here is derived from an EMBL/GenBank/DDBJ whole genome shotgun (WGS) entry which is preliminary data.</text>
</comment>
<feature type="transmembrane region" description="Helical" evidence="1">
    <location>
        <begin position="114"/>
        <end position="134"/>
    </location>
</feature>
<dbReference type="PANTHER" id="PTHR37312:SF1">
    <property type="entry name" value="MEMBRANE-BOUND ACYLTRANSFERASE YKRP-RELATED"/>
    <property type="match status" value="1"/>
</dbReference>
<feature type="transmembrane region" description="Helical" evidence="1">
    <location>
        <begin position="38"/>
        <end position="56"/>
    </location>
</feature>
<feature type="transmembrane region" description="Helical" evidence="1">
    <location>
        <begin position="175"/>
        <end position="193"/>
    </location>
</feature>
<sequence>MSNSSNASKRVIWIDFLKGLGIILVVIGHSGIPQKIAWWIWSFHMPLFFVISGYLFKNTELGVLDLVLKKSKSLLIPYISFTLLYFIFMLVISTEFEMNSEVKNMTQAIHVCLYGWRGLALWFLPVLFLTEITFTLLLRLQRISHLMLYVVLISSMLVGLILSKYAVRLPYKLEVVPTSLAFYMIGFISKSYLSNITEKPKSSSILIIYAIFFLVINIVCCFANYERIDLCFNKLGYLPLTYISSLAGIAFLLVISLEITNKFNKSNWATRLICDMGSKSLIILGIHQLIKMALSLSFKSLQPHSFYIIPRQILFWIALILLVNLIDKHLYFLLGRAGTNLNKRA</sequence>
<evidence type="ECO:0000313" key="4">
    <source>
        <dbReference type="Proteomes" id="UP000256373"/>
    </source>
</evidence>
<feature type="transmembrane region" description="Helical" evidence="1">
    <location>
        <begin position="237"/>
        <end position="260"/>
    </location>
</feature>
<dbReference type="Pfam" id="PF01757">
    <property type="entry name" value="Acyl_transf_3"/>
    <property type="match status" value="1"/>
</dbReference>
<accession>A0A3D8YID7</accession>
<reference evidence="3 4" key="1">
    <citation type="submission" date="2018-07" db="EMBL/GenBank/DDBJ databases">
        <title>Dyadobacter roseus sp. nov., isolated from rose rhizosphere soil.</title>
        <authorList>
            <person name="Chen L."/>
        </authorList>
    </citation>
    <scope>NUCLEOTIDE SEQUENCE [LARGE SCALE GENOMIC DNA]</scope>
    <source>
        <strain evidence="3 4">RS19</strain>
    </source>
</reference>
<feature type="domain" description="Acyltransferase 3" evidence="2">
    <location>
        <begin position="12"/>
        <end position="321"/>
    </location>
</feature>
<proteinExistence type="predicted"/>
<keyword evidence="1" id="KW-0472">Membrane</keyword>
<feature type="transmembrane region" description="Helical" evidence="1">
    <location>
        <begin position="313"/>
        <end position="334"/>
    </location>
</feature>
<feature type="transmembrane region" description="Helical" evidence="1">
    <location>
        <begin position="205"/>
        <end position="225"/>
    </location>
</feature>
<dbReference type="OrthoDB" id="9809782at2"/>
<dbReference type="Proteomes" id="UP000256373">
    <property type="component" value="Unassembled WGS sequence"/>
</dbReference>
<dbReference type="InterPro" id="IPR002656">
    <property type="entry name" value="Acyl_transf_3_dom"/>
</dbReference>
<protein>
    <recommendedName>
        <fullName evidence="2">Acyltransferase 3 domain-containing protein</fullName>
    </recommendedName>
</protein>
<evidence type="ECO:0000313" key="3">
    <source>
        <dbReference type="EMBL" id="REA64485.1"/>
    </source>
</evidence>
<dbReference type="EMBL" id="QNUL01000001">
    <property type="protein sequence ID" value="REA64485.1"/>
    <property type="molecule type" value="Genomic_DNA"/>
</dbReference>
<feature type="transmembrane region" description="Helical" evidence="1">
    <location>
        <begin position="12"/>
        <end position="32"/>
    </location>
</feature>
<gene>
    <name evidence="3" type="ORF">DSL64_02750</name>
</gene>
<organism evidence="3 4">
    <name type="scientific">Dyadobacter luteus</name>
    <dbReference type="NCBI Taxonomy" id="2259619"/>
    <lineage>
        <taxon>Bacteria</taxon>
        <taxon>Pseudomonadati</taxon>
        <taxon>Bacteroidota</taxon>
        <taxon>Cytophagia</taxon>
        <taxon>Cytophagales</taxon>
        <taxon>Spirosomataceae</taxon>
        <taxon>Dyadobacter</taxon>
    </lineage>
</organism>